<evidence type="ECO:0000256" key="1">
    <source>
        <dbReference type="SAM" id="MobiDB-lite"/>
    </source>
</evidence>
<feature type="compositionally biased region" description="Basic residues" evidence="1">
    <location>
        <begin position="1"/>
        <end position="11"/>
    </location>
</feature>
<comment type="caution">
    <text evidence="2">The sequence shown here is derived from an EMBL/GenBank/DDBJ whole genome shotgun (WGS) entry which is preliminary data.</text>
</comment>
<dbReference type="Proteomes" id="UP000320314">
    <property type="component" value="Unassembled WGS sequence"/>
</dbReference>
<evidence type="ECO:0000313" key="3">
    <source>
        <dbReference type="Proteomes" id="UP000320314"/>
    </source>
</evidence>
<dbReference type="AlphaFoldDB" id="A0A506U3X5"/>
<keyword evidence="3" id="KW-1185">Reference proteome</keyword>
<proteinExistence type="predicted"/>
<evidence type="ECO:0000313" key="2">
    <source>
        <dbReference type="EMBL" id="TPW27734.1"/>
    </source>
</evidence>
<dbReference type="RefSeq" id="WP_141167079.1">
    <property type="nucleotide sequence ID" value="NZ_VHLH01000019.1"/>
</dbReference>
<organism evidence="2 3">
    <name type="scientific">Pararhizobium mangrovi</name>
    <dbReference type="NCBI Taxonomy" id="2590452"/>
    <lineage>
        <taxon>Bacteria</taxon>
        <taxon>Pseudomonadati</taxon>
        <taxon>Pseudomonadota</taxon>
        <taxon>Alphaproteobacteria</taxon>
        <taxon>Hyphomicrobiales</taxon>
        <taxon>Rhizobiaceae</taxon>
        <taxon>Rhizobium/Agrobacterium group</taxon>
        <taxon>Pararhizobium</taxon>
    </lineage>
</organism>
<name>A0A506U3X5_9HYPH</name>
<feature type="region of interest" description="Disordered" evidence="1">
    <location>
        <begin position="1"/>
        <end position="22"/>
    </location>
</feature>
<accession>A0A506U3X5</accession>
<protein>
    <submittedName>
        <fullName evidence="2">Uncharacterized protein</fullName>
    </submittedName>
</protein>
<dbReference type="EMBL" id="VHLH01000019">
    <property type="protein sequence ID" value="TPW27734.1"/>
    <property type="molecule type" value="Genomic_DNA"/>
</dbReference>
<gene>
    <name evidence="2" type="ORF">FJU11_10880</name>
</gene>
<reference evidence="2 3" key="1">
    <citation type="submission" date="2019-06" db="EMBL/GenBank/DDBJ databases">
        <authorList>
            <person name="Li M."/>
        </authorList>
    </citation>
    <scope>NUCLEOTIDE SEQUENCE [LARGE SCALE GENOMIC DNA]</scope>
    <source>
        <strain evidence="2 3">BGMRC6574</strain>
    </source>
</reference>
<sequence>MTANSLRKKKGPPLPASPGQHVVGHGSTAFGGAFVAVDASSDIGTVVTMTVVQPAAADCAMTLLR</sequence>